<organism evidence="1 2">
    <name type="scientific">Yinghuangia soli</name>
    <dbReference type="NCBI Taxonomy" id="2908204"/>
    <lineage>
        <taxon>Bacteria</taxon>
        <taxon>Bacillati</taxon>
        <taxon>Actinomycetota</taxon>
        <taxon>Actinomycetes</taxon>
        <taxon>Kitasatosporales</taxon>
        <taxon>Streptomycetaceae</taxon>
        <taxon>Yinghuangia</taxon>
    </lineage>
</organism>
<dbReference type="AlphaFoldDB" id="A0AA41U4J2"/>
<comment type="caution">
    <text evidence="1">The sequence shown here is derived from an EMBL/GenBank/DDBJ whole genome shotgun (WGS) entry which is preliminary data.</text>
</comment>
<dbReference type="RefSeq" id="WP_235058553.1">
    <property type="nucleotide sequence ID" value="NZ_JAKFHA010000060.1"/>
</dbReference>
<sequence length="93" mass="9720">MTTGPEAPAAADPTDDAVAAALAPLANGLAADDYRLDITRTGPYAVTLAVVAGPAACADCLVPRDITRRMAEQRLTAIRRAPWEVDVRYPADA</sequence>
<evidence type="ECO:0000313" key="1">
    <source>
        <dbReference type="EMBL" id="MCF2533788.1"/>
    </source>
</evidence>
<protein>
    <submittedName>
        <fullName evidence="1">Uncharacterized protein</fullName>
    </submittedName>
</protein>
<dbReference type="Proteomes" id="UP001165378">
    <property type="component" value="Unassembled WGS sequence"/>
</dbReference>
<accession>A0AA41U4J2</accession>
<dbReference type="EMBL" id="JAKFHA010000060">
    <property type="protein sequence ID" value="MCF2533788.1"/>
    <property type="molecule type" value="Genomic_DNA"/>
</dbReference>
<gene>
    <name evidence="1" type="ORF">LZ495_42130</name>
</gene>
<name>A0AA41U4J2_9ACTN</name>
<proteinExistence type="predicted"/>
<keyword evidence="2" id="KW-1185">Reference proteome</keyword>
<reference evidence="1" key="1">
    <citation type="submission" date="2022-01" db="EMBL/GenBank/DDBJ databases">
        <title>Genome-Based Taxonomic Classification of the Phylum Actinobacteria.</title>
        <authorList>
            <person name="Gao Y."/>
        </authorList>
    </citation>
    <scope>NUCLEOTIDE SEQUENCE</scope>
    <source>
        <strain evidence="1">KLBMP 8922</strain>
    </source>
</reference>
<evidence type="ECO:0000313" key="2">
    <source>
        <dbReference type="Proteomes" id="UP001165378"/>
    </source>
</evidence>